<gene>
    <name evidence="1" type="ORF">QNI22_11675</name>
</gene>
<dbReference type="EMBL" id="JASJOU010000003">
    <property type="protein sequence ID" value="MDJ1501312.1"/>
    <property type="molecule type" value="Genomic_DNA"/>
</dbReference>
<dbReference type="SUPFAM" id="SSF48452">
    <property type="entry name" value="TPR-like"/>
    <property type="match status" value="1"/>
</dbReference>
<reference evidence="1" key="1">
    <citation type="submission" date="2023-05" db="EMBL/GenBank/DDBJ databases">
        <authorList>
            <person name="Zhang X."/>
        </authorList>
    </citation>
    <scope>NUCLEOTIDE SEQUENCE</scope>
    <source>
        <strain evidence="1">BD1B2-1</strain>
    </source>
</reference>
<dbReference type="Pfam" id="PF12771">
    <property type="entry name" value="SusD-like_2"/>
    <property type="match status" value="1"/>
</dbReference>
<comment type="caution">
    <text evidence="1">The sequence shown here is derived from an EMBL/GenBank/DDBJ whole genome shotgun (WGS) entry which is preliminary data.</text>
</comment>
<accession>A0AAE3R4A6</accession>
<proteinExistence type="predicted"/>
<dbReference type="InterPro" id="IPR011990">
    <property type="entry name" value="TPR-like_helical_dom_sf"/>
</dbReference>
<sequence length="489" mass="54016">MKKLYAFLGVMSLVLMLNGCKGLINGYDIDPVNITDPSVIDIKQYLSGAQVNLIGVYEGDMNRLTGMWTGHFSGEDRQYVPLSNYVVTARDFNNQWTTMYTNVLANLNLIKEKSIAVNNMRALGIAQVMQAMTLGLAADLFGDVPYSEALQYPIITTPKYDTQATVYAGVQAILDSAIINLAKEVANAADPKNADIFFNGDGQKWIQVANTLKARYYLHTKDYANAVKYSDPALAISSASDNMLAPHGDGYQQTFNLFYSFLVYDRSGYMAGNGFAAQLLDANTDISRNNAKTNEEARLNYYYLPDDGFYDVNYLWSSDFGNAPDEDGFFGAVTSFPMVTFEENMLIRAEAYAKQNEFANALDALNTLRAYYNTGANLNASYPEDYGLLYAPYIATDFAPGGIENTDNITANAALLREIIEERYISLTGQLEVFNDVRRTDNLLGVPIKSGASELPQRLLYPQAEINANSANVPSVTLYTATTTNSSPY</sequence>
<dbReference type="AlphaFoldDB" id="A0AAE3R4A6"/>
<keyword evidence="1" id="KW-0449">Lipoprotein</keyword>
<evidence type="ECO:0000313" key="1">
    <source>
        <dbReference type="EMBL" id="MDJ1501312.1"/>
    </source>
</evidence>
<dbReference type="Proteomes" id="UP001232063">
    <property type="component" value="Unassembled WGS sequence"/>
</dbReference>
<dbReference type="InterPro" id="IPR041662">
    <property type="entry name" value="SusD-like_2"/>
</dbReference>
<protein>
    <submittedName>
        <fullName evidence="1">SusD/RagB family nutrient-binding outer membrane lipoprotein</fullName>
    </submittedName>
</protein>
<dbReference type="Gene3D" id="1.25.40.390">
    <property type="match status" value="1"/>
</dbReference>
<dbReference type="RefSeq" id="WP_314510805.1">
    <property type="nucleotide sequence ID" value="NZ_JASJOU010000003.1"/>
</dbReference>
<evidence type="ECO:0000313" key="2">
    <source>
        <dbReference type="Proteomes" id="UP001232063"/>
    </source>
</evidence>
<name>A0AAE3R4A6_9BACT</name>
<keyword evidence="2" id="KW-1185">Reference proteome</keyword>
<organism evidence="1 2">
    <name type="scientific">Xanthocytophaga agilis</name>
    <dbReference type="NCBI Taxonomy" id="3048010"/>
    <lineage>
        <taxon>Bacteria</taxon>
        <taxon>Pseudomonadati</taxon>
        <taxon>Bacteroidota</taxon>
        <taxon>Cytophagia</taxon>
        <taxon>Cytophagales</taxon>
        <taxon>Rhodocytophagaceae</taxon>
        <taxon>Xanthocytophaga</taxon>
    </lineage>
</organism>